<dbReference type="GO" id="GO:0016747">
    <property type="term" value="F:acyltransferase activity, transferring groups other than amino-acyl groups"/>
    <property type="evidence" value="ECO:0007669"/>
    <property type="project" value="InterPro"/>
</dbReference>
<dbReference type="InterPro" id="IPR000182">
    <property type="entry name" value="GNAT_dom"/>
</dbReference>
<feature type="region of interest" description="Disordered" evidence="1">
    <location>
        <begin position="1"/>
        <end position="27"/>
    </location>
</feature>
<dbReference type="EMBL" id="VENJ01000002">
    <property type="protein sequence ID" value="MTJ03492.1"/>
    <property type="molecule type" value="Genomic_DNA"/>
</dbReference>
<reference evidence="3 4" key="1">
    <citation type="submission" date="2019-06" db="EMBL/GenBank/DDBJ databases">
        <title>Enrichment of Autotrophic Halophilic Microorganisms from Red Sea Brine Pool Using Microbial Electrosynthesis System.</title>
        <authorList>
            <person name="Alqahtani M.F."/>
            <person name="Bajracharya S."/>
            <person name="Katuri K.P."/>
            <person name="Ali M."/>
            <person name="Saikaly P.E."/>
        </authorList>
    </citation>
    <scope>NUCLEOTIDE SEQUENCE [LARGE SCALE GENOMIC DNA]</scope>
    <source>
        <strain evidence="3">MES6</strain>
    </source>
</reference>
<dbReference type="PROSITE" id="PS51186">
    <property type="entry name" value="GNAT"/>
    <property type="match status" value="1"/>
</dbReference>
<evidence type="ECO:0000313" key="4">
    <source>
        <dbReference type="Proteomes" id="UP000483078"/>
    </source>
</evidence>
<dbReference type="InterPro" id="IPR016181">
    <property type="entry name" value="Acyl_CoA_acyltransferase"/>
</dbReference>
<dbReference type="RefSeq" id="WP_273247975.1">
    <property type="nucleotide sequence ID" value="NZ_VENJ01000002.1"/>
</dbReference>
<dbReference type="Gene3D" id="3.40.630.30">
    <property type="match status" value="1"/>
</dbReference>
<organism evidence="3 4">
    <name type="scientific">Sediminimonas qiaohouensis</name>
    <dbReference type="NCBI Taxonomy" id="552061"/>
    <lineage>
        <taxon>Bacteria</taxon>
        <taxon>Pseudomonadati</taxon>
        <taxon>Pseudomonadota</taxon>
        <taxon>Alphaproteobacteria</taxon>
        <taxon>Rhodobacterales</taxon>
        <taxon>Roseobacteraceae</taxon>
        <taxon>Sediminimonas</taxon>
    </lineage>
</organism>
<evidence type="ECO:0000256" key="1">
    <source>
        <dbReference type="SAM" id="MobiDB-lite"/>
    </source>
</evidence>
<accession>A0A7C9HHL9</accession>
<sequence length="303" mass="32632">MPEPITKPQAGAALAGGGGAAAGAPRHMSEGEMIERAGLRALHAVAGGELRRRLGLDRARYGDAEVSMAAALPGSAITINRAVGLGRERPPQRADIDGICAAYRAAGIERFFLQPDPSTNDDLVAPLCEAAGLTRARAWQKFERDMTRALPEAGAHFDIRKATPEEGPEFARIVCNAFDLGEVAEPWLARLPEAEGWHAYIAWEGARAVGCGALFVRGAVAFTDFGATDPAFRQRGAQSANLAHRLRAARDMGVERVHTCTGVEVPGDPQHSYANILKAGFHETHVRQAWQPDQGRARRYQEE</sequence>
<dbReference type="AlphaFoldDB" id="A0A7C9HHL9"/>
<dbReference type="CDD" id="cd04301">
    <property type="entry name" value="NAT_SF"/>
    <property type="match status" value="1"/>
</dbReference>
<evidence type="ECO:0000313" key="3">
    <source>
        <dbReference type="EMBL" id="MTJ03492.1"/>
    </source>
</evidence>
<dbReference type="Proteomes" id="UP000483078">
    <property type="component" value="Unassembled WGS sequence"/>
</dbReference>
<evidence type="ECO:0000259" key="2">
    <source>
        <dbReference type="PROSITE" id="PS51186"/>
    </source>
</evidence>
<comment type="caution">
    <text evidence="3">The sequence shown here is derived from an EMBL/GenBank/DDBJ whole genome shotgun (WGS) entry which is preliminary data.</text>
</comment>
<gene>
    <name evidence="3" type="ORF">FH759_02185</name>
</gene>
<protein>
    <recommendedName>
        <fullName evidence="2">N-acetyltransferase domain-containing protein</fullName>
    </recommendedName>
</protein>
<feature type="domain" description="N-acetyltransferase" evidence="2">
    <location>
        <begin position="157"/>
        <end position="303"/>
    </location>
</feature>
<dbReference type="SUPFAM" id="SSF55729">
    <property type="entry name" value="Acyl-CoA N-acyltransferases (Nat)"/>
    <property type="match status" value="1"/>
</dbReference>
<proteinExistence type="predicted"/>
<name>A0A7C9HHL9_9RHOB</name>